<sequence length="183" mass="20069">MTEASQQRGYEVAAGDGEGKRQEVGWEGGQGQRRKRWAPSASPHVSSFLHTYLSVCLSPFPLPSPSPPGLMKQATLGPLLTPPTSSAPPIHSVPQRGHQKPMTWWISNLRAARAPLGLWGPAPGLPQIRVWRQSREWPKDSLPSTRPEALAGADCALGVLSPVHSPQKVATFMLTWQRKKLRH</sequence>
<keyword evidence="3" id="KW-1185">Reference proteome</keyword>
<evidence type="ECO:0000313" key="3">
    <source>
        <dbReference type="Proteomes" id="UP000527355"/>
    </source>
</evidence>
<gene>
    <name evidence="2" type="ORF">mMyoMyo1_011480</name>
</gene>
<organism evidence="2 3">
    <name type="scientific">Myotis myotis</name>
    <name type="common">Greater mouse-eared bat</name>
    <name type="synonym">Vespertilio myotis</name>
    <dbReference type="NCBI Taxonomy" id="51298"/>
    <lineage>
        <taxon>Eukaryota</taxon>
        <taxon>Metazoa</taxon>
        <taxon>Chordata</taxon>
        <taxon>Craniata</taxon>
        <taxon>Vertebrata</taxon>
        <taxon>Euteleostomi</taxon>
        <taxon>Mammalia</taxon>
        <taxon>Eutheria</taxon>
        <taxon>Laurasiatheria</taxon>
        <taxon>Chiroptera</taxon>
        <taxon>Yangochiroptera</taxon>
        <taxon>Vespertilionidae</taxon>
        <taxon>Myotis</taxon>
    </lineage>
</organism>
<evidence type="ECO:0000256" key="1">
    <source>
        <dbReference type="SAM" id="MobiDB-lite"/>
    </source>
</evidence>
<reference evidence="2 3" key="1">
    <citation type="journal article" date="2020" name="Nature">
        <title>Six reference-quality genomes reveal evolution of bat adaptations.</title>
        <authorList>
            <person name="Jebb D."/>
            <person name="Huang Z."/>
            <person name="Pippel M."/>
            <person name="Hughes G.M."/>
            <person name="Lavrichenko K."/>
            <person name="Devanna P."/>
            <person name="Winkler S."/>
            <person name="Jermiin L.S."/>
            <person name="Skirmuntt E.C."/>
            <person name="Katzourakis A."/>
            <person name="Burkitt-Gray L."/>
            <person name="Ray D.A."/>
            <person name="Sullivan K.A.M."/>
            <person name="Roscito J.G."/>
            <person name="Kirilenko B.M."/>
            <person name="Davalos L.M."/>
            <person name="Corthals A.P."/>
            <person name="Power M.L."/>
            <person name="Jones G."/>
            <person name="Ransome R.D."/>
            <person name="Dechmann D.K.N."/>
            <person name="Locatelli A.G."/>
            <person name="Puechmaille S.J."/>
            <person name="Fedrigo O."/>
            <person name="Jarvis E.D."/>
            <person name="Hiller M."/>
            <person name="Vernes S.C."/>
            <person name="Myers E.W."/>
            <person name="Teeling E.C."/>
        </authorList>
    </citation>
    <scope>NUCLEOTIDE SEQUENCE [LARGE SCALE GENOMIC DNA]</scope>
    <source>
        <strain evidence="2">MMyoMyo1</strain>
        <tissue evidence="2">Flight muscle</tissue>
    </source>
</reference>
<comment type="caution">
    <text evidence="2">The sequence shown here is derived from an EMBL/GenBank/DDBJ whole genome shotgun (WGS) entry which is preliminary data.</text>
</comment>
<proteinExistence type="predicted"/>
<feature type="region of interest" description="Disordered" evidence="1">
    <location>
        <begin position="1"/>
        <end position="39"/>
    </location>
</feature>
<dbReference type="EMBL" id="JABWUV010000005">
    <property type="protein sequence ID" value="KAF6355309.1"/>
    <property type="molecule type" value="Genomic_DNA"/>
</dbReference>
<protein>
    <submittedName>
        <fullName evidence="2">Uncharacterized protein</fullName>
    </submittedName>
</protein>
<accession>A0A7J7Y099</accession>
<dbReference type="Proteomes" id="UP000527355">
    <property type="component" value="Unassembled WGS sequence"/>
</dbReference>
<dbReference type="AlphaFoldDB" id="A0A7J7Y099"/>
<name>A0A7J7Y099_MYOMY</name>
<evidence type="ECO:0000313" key="2">
    <source>
        <dbReference type="EMBL" id="KAF6355309.1"/>
    </source>
</evidence>